<proteinExistence type="predicted"/>
<sequence length="280" mass="32141">MGRRHVKNKRFGAREFLKILLYEKLCGRNANHRTRAREGSLRSDQTRAPLGCYVATEFEPKLSRYVATKRPFRSVATFGLCPECIEMCNVYLWHLHSICKRCLSIDGCWSLSIYGGLFLSIDGSIRMSIDFDINMAGRMWVSCCELLHQYQAQGLEPPEHLSSDLLHYADDPPGHTGLPHHHVQESKSQPCRAAQYRSMFGLKCRSISDGRCRSTVESECRLMRLVSGSTVVDENRSMNLCCCRSMRNVFLYGLNTPSLQDLMRIAVEFHCCFWYCWACI</sequence>
<evidence type="ECO:0000313" key="1">
    <source>
        <dbReference type="EMBL" id="KAF3572653.1"/>
    </source>
</evidence>
<accession>A0A8S9RIC8</accession>
<dbReference type="Proteomes" id="UP000712600">
    <property type="component" value="Unassembled WGS sequence"/>
</dbReference>
<name>A0A8S9RIC8_BRACR</name>
<gene>
    <name evidence="1" type="ORF">F2Q69_00059341</name>
</gene>
<evidence type="ECO:0000313" key="2">
    <source>
        <dbReference type="Proteomes" id="UP000712600"/>
    </source>
</evidence>
<organism evidence="1 2">
    <name type="scientific">Brassica cretica</name>
    <name type="common">Mustard</name>
    <dbReference type="NCBI Taxonomy" id="69181"/>
    <lineage>
        <taxon>Eukaryota</taxon>
        <taxon>Viridiplantae</taxon>
        <taxon>Streptophyta</taxon>
        <taxon>Embryophyta</taxon>
        <taxon>Tracheophyta</taxon>
        <taxon>Spermatophyta</taxon>
        <taxon>Magnoliopsida</taxon>
        <taxon>eudicotyledons</taxon>
        <taxon>Gunneridae</taxon>
        <taxon>Pentapetalae</taxon>
        <taxon>rosids</taxon>
        <taxon>malvids</taxon>
        <taxon>Brassicales</taxon>
        <taxon>Brassicaceae</taxon>
        <taxon>Brassiceae</taxon>
        <taxon>Brassica</taxon>
    </lineage>
</organism>
<protein>
    <submittedName>
        <fullName evidence="1">Uncharacterized protein</fullName>
    </submittedName>
</protein>
<dbReference type="AlphaFoldDB" id="A0A8S9RIC8"/>
<dbReference type="EMBL" id="QGKX02000095">
    <property type="protein sequence ID" value="KAF3572653.1"/>
    <property type="molecule type" value="Genomic_DNA"/>
</dbReference>
<comment type="caution">
    <text evidence="1">The sequence shown here is derived from an EMBL/GenBank/DDBJ whole genome shotgun (WGS) entry which is preliminary data.</text>
</comment>
<reference evidence="1" key="1">
    <citation type="submission" date="2019-12" db="EMBL/GenBank/DDBJ databases">
        <title>Genome sequencing and annotation of Brassica cretica.</title>
        <authorList>
            <person name="Studholme D.J."/>
            <person name="Sarris P."/>
        </authorList>
    </citation>
    <scope>NUCLEOTIDE SEQUENCE</scope>
    <source>
        <strain evidence="1">PFS-109/04</strain>
        <tissue evidence="1">Leaf</tissue>
    </source>
</reference>